<dbReference type="Proteomes" id="UP000034050">
    <property type="component" value="Unassembled WGS sequence"/>
</dbReference>
<dbReference type="STRING" id="1618446.UV61_C0003G0007"/>
<protein>
    <submittedName>
        <fullName evidence="1">Integrase, catalytic region</fullName>
    </submittedName>
</protein>
<evidence type="ECO:0000313" key="1">
    <source>
        <dbReference type="EMBL" id="KKS87154.1"/>
    </source>
</evidence>
<name>A0A0G1CNM8_9BACT</name>
<dbReference type="EMBL" id="LCFD01000003">
    <property type="protein sequence ID" value="KKS87154.1"/>
    <property type="molecule type" value="Genomic_DNA"/>
</dbReference>
<sequence length="195" mass="22871">MRKQDKFSVVRAFSREYRGGRKRDKTLLLTRLVKTTGYSRKHLMEILPNPPAKKGIKRKRKSPYLLILKPLRKLWAVGNYACGIRLAPMIPIYLSALKKHEGWLVSRKEKRLLLRVSASTVDRLLKHERRRLNLKGRSRTKPGSLLKNQIPIRTFADWTEKKPGFLEIDTVHHCTEENRGDYLHTLDTTDVHRLE</sequence>
<reference evidence="1 2" key="1">
    <citation type="journal article" date="2015" name="Nature">
        <title>rRNA introns, odd ribosomes, and small enigmatic genomes across a large radiation of phyla.</title>
        <authorList>
            <person name="Brown C.T."/>
            <person name="Hug L.A."/>
            <person name="Thomas B.C."/>
            <person name="Sharon I."/>
            <person name="Castelle C.J."/>
            <person name="Singh A."/>
            <person name="Wilkins M.J."/>
            <person name="Williams K.H."/>
            <person name="Banfield J.F."/>
        </authorList>
    </citation>
    <scope>NUCLEOTIDE SEQUENCE [LARGE SCALE GENOMIC DNA]</scope>
</reference>
<accession>A0A0G1CNM8</accession>
<proteinExistence type="predicted"/>
<comment type="caution">
    <text evidence="1">The sequence shown here is derived from an EMBL/GenBank/DDBJ whole genome shotgun (WGS) entry which is preliminary data.</text>
</comment>
<organism evidence="1 2">
    <name type="scientific">Candidatus Gottesmanbacteria bacterium GW2011_GWB1_43_11</name>
    <dbReference type="NCBI Taxonomy" id="1618446"/>
    <lineage>
        <taxon>Bacteria</taxon>
        <taxon>Candidatus Gottesmaniibacteriota</taxon>
    </lineage>
</organism>
<gene>
    <name evidence="1" type="ORF">UV61_C0003G0007</name>
</gene>
<evidence type="ECO:0000313" key="2">
    <source>
        <dbReference type="Proteomes" id="UP000034050"/>
    </source>
</evidence>
<dbReference type="AlphaFoldDB" id="A0A0G1CNM8"/>